<accession>A0ABR4HKC8</accession>
<sequence>MSTDDLLTVLVWGETAGWLPRWRSSSGLAPDQSAIVSRSVPALACSGAAGSSCSPASMGWLLSLPTTDRCSRSQISFSSFRGRAEGLSESLAAPSHLHKPTGSQLTRAVAPVWRTTSSANTSACRLAFLEPYHDPRVCPSQCRLAKSPQIPAWFRLKSPIKTGRCRIDVQSPAICCCLLQLHPRALRSCCVKVRNSCSYSKQPPASANAKDLCPALSNEQPLRRCCQRSTRIFTFFLYLFFLSFRSRLRATICVSQDASDRLADPHRQLRRTRVRPPTDRHLQQSVLGRRDILVHSFGVT</sequence>
<comment type="caution">
    <text evidence="1">The sequence shown here is derived from an EMBL/GenBank/DDBJ whole genome shotgun (WGS) entry which is preliminary data.</text>
</comment>
<dbReference type="Proteomes" id="UP001610334">
    <property type="component" value="Unassembled WGS sequence"/>
</dbReference>
<keyword evidence="2" id="KW-1185">Reference proteome</keyword>
<dbReference type="EMBL" id="JBFXLT010000025">
    <property type="protein sequence ID" value="KAL2815948.1"/>
    <property type="molecule type" value="Genomic_DNA"/>
</dbReference>
<proteinExistence type="predicted"/>
<name>A0ABR4HKC8_9EURO</name>
<organism evidence="1 2">
    <name type="scientific">Aspergillus granulosus</name>
    <dbReference type="NCBI Taxonomy" id="176169"/>
    <lineage>
        <taxon>Eukaryota</taxon>
        <taxon>Fungi</taxon>
        <taxon>Dikarya</taxon>
        <taxon>Ascomycota</taxon>
        <taxon>Pezizomycotina</taxon>
        <taxon>Eurotiomycetes</taxon>
        <taxon>Eurotiomycetidae</taxon>
        <taxon>Eurotiales</taxon>
        <taxon>Aspergillaceae</taxon>
        <taxon>Aspergillus</taxon>
        <taxon>Aspergillus subgen. Nidulantes</taxon>
    </lineage>
</organism>
<evidence type="ECO:0000313" key="1">
    <source>
        <dbReference type="EMBL" id="KAL2815948.1"/>
    </source>
</evidence>
<evidence type="ECO:0000313" key="2">
    <source>
        <dbReference type="Proteomes" id="UP001610334"/>
    </source>
</evidence>
<reference evidence="1 2" key="1">
    <citation type="submission" date="2024-07" db="EMBL/GenBank/DDBJ databases">
        <title>Section-level genome sequencing and comparative genomics of Aspergillus sections Usti and Cavernicolus.</title>
        <authorList>
            <consortium name="Lawrence Berkeley National Laboratory"/>
            <person name="Nybo J.L."/>
            <person name="Vesth T.C."/>
            <person name="Theobald S."/>
            <person name="Frisvad J.C."/>
            <person name="Larsen T.O."/>
            <person name="Kjaerboelling I."/>
            <person name="Rothschild-Mancinelli K."/>
            <person name="Lyhne E.K."/>
            <person name="Kogle M.E."/>
            <person name="Barry K."/>
            <person name="Clum A."/>
            <person name="Na H."/>
            <person name="Ledsgaard L."/>
            <person name="Lin J."/>
            <person name="Lipzen A."/>
            <person name="Kuo A."/>
            <person name="Riley R."/>
            <person name="Mondo S."/>
            <person name="Labutti K."/>
            <person name="Haridas S."/>
            <person name="Pangalinan J."/>
            <person name="Salamov A.A."/>
            <person name="Simmons B.A."/>
            <person name="Magnuson J.K."/>
            <person name="Chen J."/>
            <person name="Drula E."/>
            <person name="Henrissat B."/>
            <person name="Wiebenga A."/>
            <person name="Lubbers R.J."/>
            <person name="Gomes A.C."/>
            <person name="Makela M.R."/>
            <person name="Stajich J."/>
            <person name="Grigoriev I.V."/>
            <person name="Mortensen U.H."/>
            <person name="De Vries R.P."/>
            <person name="Baker S.E."/>
            <person name="Andersen M.R."/>
        </authorList>
    </citation>
    <scope>NUCLEOTIDE SEQUENCE [LARGE SCALE GENOMIC DNA]</scope>
    <source>
        <strain evidence="1 2">CBS 588.65</strain>
    </source>
</reference>
<protein>
    <submittedName>
        <fullName evidence="1">Uncharacterized protein</fullName>
    </submittedName>
</protein>
<gene>
    <name evidence="1" type="ORF">BJX63DRAFT_153452</name>
</gene>